<name>A0A4D6DRX0_9CAUD</name>
<keyword evidence="2" id="KW-1185">Reference proteome</keyword>
<evidence type="ECO:0000313" key="2">
    <source>
        <dbReference type="Proteomes" id="UP000297856"/>
    </source>
</evidence>
<dbReference type="RefSeq" id="YP_010684261.1">
    <property type="nucleotide sequence ID" value="NC_071137.1"/>
</dbReference>
<dbReference type="KEGG" id="vg:78058806"/>
<reference evidence="1 2" key="1">
    <citation type="submission" date="2019-03" db="EMBL/GenBank/DDBJ databases">
        <authorList>
            <person name="Gao M.M."/>
            <person name="Mi Z.Z."/>
            <person name="Bai C.C."/>
        </authorList>
    </citation>
    <scope>NUCLEOTIDE SEQUENCE [LARGE SCALE GENOMIC DNA]</scope>
</reference>
<accession>A0A4D6DRX0</accession>
<protein>
    <submittedName>
        <fullName evidence="1">Uncharacterized protein</fullName>
    </submittedName>
</protein>
<dbReference type="GeneID" id="78058806"/>
<organism evidence="1 2">
    <name type="scientific">Klebsiella phage vB_KpnM_IME346</name>
    <dbReference type="NCBI Taxonomy" id="2562174"/>
    <lineage>
        <taxon>Viruses</taxon>
        <taxon>Duplodnaviria</taxon>
        <taxon>Heunggongvirae</taxon>
        <taxon>Uroviricota</taxon>
        <taxon>Caudoviricetes</taxon>
        <taxon>Jameshumphriesvirinae</taxon>
        <taxon>Bimevirus</taxon>
        <taxon>Bimevirus IME346</taxon>
    </lineage>
</organism>
<dbReference type="EMBL" id="MK685667">
    <property type="protein sequence ID" value="QBZ68944.1"/>
    <property type="molecule type" value="Genomic_DNA"/>
</dbReference>
<proteinExistence type="predicted"/>
<evidence type="ECO:0000313" key="1">
    <source>
        <dbReference type="EMBL" id="QBZ68944.1"/>
    </source>
</evidence>
<sequence>MSVKEFELRDEVESLTSDWGIEEADEGDTGYYVYVNGGYLPNTYQSYEECYEAILEHLR</sequence>
<dbReference type="Proteomes" id="UP000297856">
    <property type="component" value="Segment"/>
</dbReference>